<evidence type="ECO:0000313" key="3">
    <source>
        <dbReference type="Proteomes" id="UP000319267"/>
    </source>
</evidence>
<protein>
    <submittedName>
        <fullName evidence="2">Peptidase family M23</fullName>
    </submittedName>
</protein>
<feature type="chain" id="PRO_5022043227" evidence="1">
    <location>
        <begin position="33"/>
        <end position="311"/>
    </location>
</feature>
<dbReference type="Gene3D" id="2.70.70.10">
    <property type="entry name" value="Glucose Permease (Domain IIA)"/>
    <property type="match status" value="1"/>
</dbReference>
<dbReference type="InterPro" id="IPR011055">
    <property type="entry name" value="Dup_hybrid_motif"/>
</dbReference>
<name>A0A521E1X3_9FLAO</name>
<dbReference type="AlphaFoldDB" id="A0A521E1X3"/>
<dbReference type="Proteomes" id="UP000319267">
    <property type="component" value="Unassembled WGS sequence"/>
</dbReference>
<dbReference type="EMBL" id="FXTQ01000003">
    <property type="protein sequence ID" value="SMO77835.1"/>
    <property type="molecule type" value="Genomic_DNA"/>
</dbReference>
<keyword evidence="3" id="KW-1185">Reference proteome</keyword>
<dbReference type="OrthoDB" id="1112802at2"/>
<sequence length="311" mass="36001">MFNDKNVIMSKSNFFKILVFLLSVFNSITAQNQIYVTRTRNADNSVEFKYTKAVPGNYFIEFNIENVSNVNDIVAIKKTYNINLIDDTGTLFKLYPADKEKPINCSYSYICRRGLIKPQVDYAITYLLPFKENKTVTIYESNRFNVRSDIWKNYVVYSKTKDTICSMRKGIVTEIKRNAIDKDGKVVFKTEIVVDHADGTNASYIGLDEKSLSVKVNDPVFPGTHLGVMDDILDNTKNRNFKFNIYYFSNEEVDMVDGEKNVKIIEKSVMPVFYTSEGYQNLITDQNYTVKYKDEILLKEMTPQEKAMYKS</sequence>
<keyword evidence="1" id="KW-0732">Signal</keyword>
<evidence type="ECO:0000256" key="1">
    <source>
        <dbReference type="SAM" id="SignalP"/>
    </source>
</evidence>
<evidence type="ECO:0000313" key="2">
    <source>
        <dbReference type="EMBL" id="SMO77835.1"/>
    </source>
</evidence>
<reference evidence="2 3" key="1">
    <citation type="submission" date="2017-05" db="EMBL/GenBank/DDBJ databases">
        <authorList>
            <person name="Varghese N."/>
            <person name="Submissions S."/>
        </authorList>
    </citation>
    <scope>NUCLEOTIDE SEQUENCE [LARGE SCALE GENOMIC DNA]</scope>
    <source>
        <strain evidence="2 3">DSM 29982</strain>
    </source>
</reference>
<feature type="signal peptide" evidence="1">
    <location>
        <begin position="1"/>
        <end position="32"/>
    </location>
</feature>
<organism evidence="2 3">
    <name type="scientific">Flavobacterium nitrogenifigens</name>
    <dbReference type="NCBI Taxonomy" id="1617283"/>
    <lineage>
        <taxon>Bacteria</taxon>
        <taxon>Pseudomonadati</taxon>
        <taxon>Bacteroidota</taxon>
        <taxon>Flavobacteriia</taxon>
        <taxon>Flavobacteriales</taxon>
        <taxon>Flavobacteriaceae</taxon>
        <taxon>Flavobacterium</taxon>
    </lineage>
</organism>
<proteinExistence type="predicted"/>
<gene>
    <name evidence="2" type="ORF">SAMN06265220_103803</name>
</gene>
<accession>A0A521E1X3</accession>